<dbReference type="InterPro" id="IPR019967">
    <property type="entry name" value="F420-dep_enz_PPOX_Rv0121"/>
</dbReference>
<name>A0ABS8PBC9_9PSEU</name>
<evidence type="ECO:0000313" key="3">
    <source>
        <dbReference type="EMBL" id="MCD2195580.1"/>
    </source>
</evidence>
<proteinExistence type="predicted"/>
<dbReference type="InterPro" id="IPR012349">
    <property type="entry name" value="Split_barrel_FMN-bd"/>
</dbReference>
<sequence>MQRDDARARFAAARVARLATVSGAGVPHLVPVVFAVVDHRVLVAIDGKPKRTRALRRLANITDNPAVCLLADEYDEDWSELWWVRVDGTAVVRDDDEALAEARSALGSRYPQHVADPPEGPVIEVSVERWSGWTAS</sequence>
<feature type="domain" description="Pyridoxamine 5'-phosphate oxidase N-terminal" evidence="2">
    <location>
        <begin position="5"/>
        <end position="133"/>
    </location>
</feature>
<dbReference type="RefSeq" id="WP_230736802.1">
    <property type="nucleotide sequence ID" value="NZ_JAJNDB010000004.1"/>
</dbReference>
<dbReference type="PANTHER" id="PTHR35176">
    <property type="entry name" value="HEME OXYGENASE HI_0854-RELATED"/>
    <property type="match status" value="1"/>
</dbReference>
<organism evidence="3 4">
    <name type="scientific">Actinomycetospora endophytica</name>
    <dbReference type="NCBI Taxonomy" id="2291215"/>
    <lineage>
        <taxon>Bacteria</taxon>
        <taxon>Bacillati</taxon>
        <taxon>Actinomycetota</taxon>
        <taxon>Actinomycetes</taxon>
        <taxon>Pseudonocardiales</taxon>
        <taxon>Pseudonocardiaceae</taxon>
        <taxon>Actinomycetospora</taxon>
    </lineage>
</organism>
<protein>
    <submittedName>
        <fullName evidence="3">TIGR03668 family PPOX class F420-dependent oxidoreductase</fullName>
    </submittedName>
</protein>
<accession>A0ABS8PBC9</accession>
<evidence type="ECO:0000256" key="1">
    <source>
        <dbReference type="ARBA" id="ARBA00023002"/>
    </source>
</evidence>
<dbReference type="Gene3D" id="2.30.110.10">
    <property type="entry name" value="Electron Transport, Fmn-binding Protein, Chain A"/>
    <property type="match status" value="1"/>
</dbReference>
<gene>
    <name evidence="3" type="ORF">LQ327_19610</name>
</gene>
<evidence type="ECO:0000259" key="2">
    <source>
        <dbReference type="Pfam" id="PF01243"/>
    </source>
</evidence>
<dbReference type="Pfam" id="PF01243">
    <property type="entry name" value="PNPOx_N"/>
    <property type="match status" value="1"/>
</dbReference>
<keyword evidence="4" id="KW-1185">Reference proteome</keyword>
<dbReference type="Proteomes" id="UP001199469">
    <property type="component" value="Unassembled WGS sequence"/>
</dbReference>
<evidence type="ECO:0000313" key="4">
    <source>
        <dbReference type="Proteomes" id="UP001199469"/>
    </source>
</evidence>
<dbReference type="EMBL" id="JAJNDB010000004">
    <property type="protein sequence ID" value="MCD2195580.1"/>
    <property type="molecule type" value="Genomic_DNA"/>
</dbReference>
<dbReference type="SUPFAM" id="SSF50475">
    <property type="entry name" value="FMN-binding split barrel"/>
    <property type="match status" value="1"/>
</dbReference>
<comment type="caution">
    <text evidence="3">The sequence shown here is derived from an EMBL/GenBank/DDBJ whole genome shotgun (WGS) entry which is preliminary data.</text>
</comment>
<dbReference type="InterPro" id="IPR011576">
    <property type="entry name" value="Pyridox_Oxase_N"/>
</dbReference>
<dbReference type="InterPro" id="IPR052019">
    <property type="entry name" value="F420H2_bilvrd_red/Heme_oxyg"/>
</dbReference>
<dbReference type="PANTHER" id="PTHR35176:SF2">
    <property type="entry name" value="F420H(2)-DEPENDENT REDUCTASE RV1155"/>
    <property type="match status" value="1"/>
</dbReference>
<keyword evidence="1" id="KW-0560">Oxidoreductase</keyword>
<dbReference type="NCBIfam" id="TIGR03668">
    <property type="entry name" value="Rv0121_F420"/>
    <property type="match status" value="1"/>
</dbReference>
<reference evidence="3 4" key="1">
    <citation type="submission" date="2021-11" db="EMBL/GenBank/DDBJ databases">
        <title>Draft genome sequence of Actinomycetospora sp. SF1 isolated from the rhizosphere soil.</title>
        <authorList>
            <person name="Duangmal K."/>
            <person name="Chantavorakit T."/>
        </authorList>
    </citation>
    <scope>NUCLEOTIDE SEQUENCE [LARGE SCALE GENOMIC DNA]</scope>
    <source>
        <strain evidence="3 4">TBRC 5722</strain>
    </source>
</reference>